<dbReference type="FunCoup" id="A0A286U914">
    <property type="interactions" value="60"/>
</dbReference>
<dbReference type="Proteomes" id="UP000217199">
    <property type="component" value="Unassembled WGS sequence"/>
</dbReference>
<feature type="domain" description="Enoyl reductase (ER)" evidence="2">
    <location>
        <begin position="17"/>
        <end position="334"/>
    </location>
</feature>
<dbReference type="SUPFAM" id="SSF51735">
    <property type="entry name" value="NAD(P)-binding Rossmann-fold domains"/>
    <property type="match status" value="1"/>
</dbReference>
<dbReference type="CDD" id="cd05288">
    <property type="entry name" value="PGDH"/>
    <property type="match status" value="1"/>
</dbReference>
<proteinExistence type="predicted"/>
<dbReference type="Pfam" id="PF16884">
    <property type="entry name" value="ADH_N_2"/>
    <property type="match status" value="1"/>
</dbReference>
<dbReference type="FunFam" id="3.40.50.720:FF:000121">
    <property type="entry name" value="Prostaglandin reductase 2"/>
    <property type="match status" value="1"/>
</dbReference>
<dbReference type="InterPro" id="IPR011032">
    <property type="entry name" value="GroES-like_sf"/>
</dbReference>
<dbReference type="Pfam" id="PF00107">
    <property type="entry name" value="ADH_zinc_N"/>
    <property type="match status" value="1"/>
</dbReference>
<evidence type="ECO:0000313" key="3">
    <source>
        <dbReference type="EMBL" id="PAV16039.1"/>
    </source>
</evidence>
<dbReference type="OrthoDB" id="809632at2759"/>
<sequence>MAPSSYTQYVLHERPEAHVTPTTFEKQEVAYEKPGEKQVLVQVQYLSIDPAMRGWLRDVRSYIPPVKIGEVMRAAGIGIVQEAGPGSKYSSGDVIYGMFGWREYATVNDEDPSLKKIVIPPKAELLDFLGILGSTGLTAYFGLYDIGKVKAGETLVVSGAAGAVGSVVCQMGKLAGAKVIAIAGSEDKCKWLKEDIGVDAVLNYKSPTFKEEFKEVVGYFDVYFDNVGGEILNFALTRMKQFARIALCGAISDYNKPVPDGLTNYLSLISMRATLQGFIVFDYREKWPVAIAEMAKWIEEGKLKRRFTVVDGLDKAYDALNMLFSGGNTGKTVVRVAKSEASRLS</sequence>
<comment type="caution">
    <text evidence="3">The sequence shown here is derived from an EMBL/GenBank/DDBJ whole genome shotgun (WGS) entry which is preliminary data.</text>
</comment>
<dbReference type="Gene3D" id="3.40.50.720">
    <property type="entry name" value="NAD(P)-binding Rossmann-like Domain"/>
    <property type="match status" value="1"/>
</dbReference>
<evidence type="ECO:0000313" key="4">
    <source>
        <dbReference type="Proteomes" id="UP000217199"/>
    </source>
</evidence>
<dbReference type="InterPro" id="IPR013149">
    <property type="entry name" value="ADH-like_C"/>
</dbReference>
<protein>
    <submittedName>
        <fullName evidence="3">Alcohol dehydrogenase</fullName>
    </submittedName>
</protein>
<dbReference type="InterPro" id="IPR036291">
    <property type="entry name" value="NAD(P)-bd_dom_sf"/>
</dbReference>
<dbReference type="InterPro" id="IPR020843">
    <property type="entry name" value="ER"/>
</dbReference>
<dbReference type="GO" id="GO:0016628">
    <property type="term" value="F:oxidoreductase activity, acting on the CH-CH group of donors, NAD or NADP as acceptor"/>
    <property type="evidence" value="ECO:0007669"/>
    <property type="project" value="InterPro"/>
</dbReference>
<keyword evidence="4" id="KW-1185">Reference proteome</keyword>
<dbReference type="InterPro" id="IPR045010">
    <property type="entry name" value="MDR_fam"/>
</dbReference>
<dbReference type="Gene3D" id="3.90.180.10">
    <property type="entry name" value="Medium-chain alcohol dehydrogenases, catalytic domain"/>
    <property type="match status" value="1"/>
</dbReference>
<name>A0A286U914_9AGAM</name>
<gene>
    <name evidence="3" type="ORF">PNOK_0765900</name>
</gene>
<dbReference type="STRING" id="2282107.A0A286U914"/>
<organism evidence="3 4">
    <name type="scientific">Pyrrhoderma noxium</name>
    <dbReference type="NCBI Taxonomy" id="2282107"/>
    <lineage>
        <taxon>Eukaryota</taxon>
        <taxon>Fungi</taxon>
        <taxon>Dikarya</taxon>
        <taxon>Basidiomycota</taxon>
        <taxon>Agaricomycotina</taxon>
        <taxon>Agaricomycetes</taxon>
        <taxon>Hymenochaetales</taxon>
        <taxon>Hymenochaetaceae</taxon>
        <taxon>Pyrrhoderma</taxon>
    </lineage>
</organism>
<dbReference type="PANTHER" id="PTHR43205:SF42">
    <property type="entry name" value="ALCOHOL DEHYDROGENASE, ZINC-CONTAINING (AFU_ORTHOLOGUE AFUA_7G04530)"/>
    <property type="match status" value="1"/>
</dbReference>
<reference evidence="3 4" key="1">
    <citation type="journal article" date="2017" name="Mol. Ecol.">
        <title>Comparative and population genomic landscape of Phellinus noxius: A hypervariable fungus causing root rot in trees.</title>
        <authorList>
            <person name="Chung C.L."/>
            <person name="Lee T.J."/>
            <person name="Akiba M."/>
            <person name="Lee H.H."/>
            <person name="Kuo T.H."/>
            <person name="Liu D."/>
            <person name="Ke H.M."/>
            <person name="Yokoi T."/>
            <person name="Roa M.B."/>
            <person name="Lu M.J."/>
            <person name="Chang Y.Y."/>
            <person name="Ann P.J."/>
            <person name="Tsai J.N."/>
            <person name="Chen C.Y."/>
            <person name="Tzean S.S."/>
            <person name="Ota Y."/>
            <person name="Hattori T."/>
            <person name="Sahashi N."/>
            <person name="Liou R.F."/>
            <person name="Kikuchi T."/>
            <person name="Tsai I.J."/>
        </authorList>
    </citation>
    <scope>NUCLEOTIDE SEQUENCE [LARGE SCALE GENOMIC DNA]</scope>
    <source>
        <strain evidence="3 4">FFPRI411160</strain>
    </source>
</reference>
<evidence type="ECO:0000259" key="2">
    <source>
        <dbReference type="SMART" id="SM00829"/>
    </source>
</evidence>
<dbReference type="EMBL" id="NBII01000008">
    <property type="protein sequence ID" value="PAV16039.1"/>
    <property type="molecule type" value="Genomic_DNA"/>
</dbReference>
<dbReference type="AlphaFoldDB" id="A0A286U914"/>
<accession>A0A286U914</accession>
<evidence type="ECO:0000256" key="1">
    <source>
        <dbReference type="ARBA" id="ARBA00023002"/>
    </source>
</evidence>
<dbReference type="SUPFAM" id="SSF50129">
    <property type="entry name" value="GroES-like"/>
    <property type="match status" value="1"/>
</dbReference>
<dbReference type="SMART" id="SM00829">
    <property type="entry name" value="PKS_ER"/>
    <property type="match status" value="1"/>
</dbReference>
<keyword evidence="1" id="KW-0560">Oxidoreductase</keyword>
<dbReference type="InterPro" id="IPR041694">
    <property type="entry name" value="ADH_N_2"/>
</dbReference>
<dbReference type="PANTHER" id="PTHR43205">
    <property type="entry name" value="PROSTAGLANDIN REDUCTASE"/>
    <property type="match status" value="1"/>
</dbReference>
<dbReference type="InParanoid" id="A0A286U914"/>